<feature type="modified residue" description="N6-(pyridoxal phosphate)lysine" evidence="2 3">
    <location>
        <position position="36"/>
    </location>
</feature>
<evidence type="ECO:0000259" key="5">
    <source>
        <dbReference type="Pfam" id="PF01168"/>
    </source>
</evidence>
<name>A0A3S4Y769_9ACTN</name>
<dbReference type="RefSeq" id="WP_014846601.1">
    <property type="nucleotide sequence ID" value="NZ_CAJZDL010000009.1"/>
</dbReference>
<dbReference type="Proteomes" id="UP000273044">
    <property type="component" value="Chromosome"/>
</dbReference>
<dbReference type="PIRSF" id="PIRSF004848">
    <property type="entry name" value="YBL036c_PLPDEIII"/>
    <property type="match status" value="1"/>
</dbReference>
<dbReference type="GO" id="GO:0030170">
    <property type="term" value="F:pyridoxal phosphate binding"/>
    <property type="evidence" value="ECO:0007669"/>
    <property type="project" value="UniProtKB-UniRule"/>
</dbReference>
<feature type="domain" description="Alanine racemase N-terminal" evidence="5">
    <location>
        <begin position="7"/>
        <end position="227"/>
    </location>
</feature>
<dbReference type="CDD" id="cd00635">
    <property type="entry name" value="PLPDE_III_YBL036c_like"/>
    <property type="match status" value="1"/>
</dbReference>
<dbReference type="AlphaFoldDB" id="A0A3S4Y769"/>
<reference evidence="6 7" key="1">
    <citation type="submission" date="2018-12" db="EMBL/GenBank/DDBJ databases">
        <authorList>
            <consortium name="Pathogen Informatics"/>
        </authorList>
    </citation>
    <scope>NUCLEOTIDE SEQUENCE [LARGE SCALE GENOMIC DNA]</scope>
    <source>
        <strain evidence="6 7">NCTC12967</strain>
    </source>
</reference>
<dbReference type="InterPro" id="IPR011078">
    <property type="entry name" value="PyrdxlP_homeostasis"/>
</dbReference>
<dbReference type="HAMAP" id="MF_02087">
    <property type="entry name" value="PLP_homeostasis"/>
    <property type="match status" value="1"/>
</dbReference>
<keyword evidence="7" id="KW-1185">Reference proteome</keyword>
<sequence length="239" mass="26758">MTSIAANLQKIEQQIATAAARAGRDSSEIRLLPVSKTKPPEAVLEAHAAGYRRFGENKVQEAQNKWEALREVADIEWAVIGHLQSNKAKYVARFATEFQALDSLKVASELDRRLQQEGRRLEVLVQVNSSDEDQKFGLPPQEVVTFAKQLDAFDALDVRGLMTLALFTDDTERIARCFKVMRQVQQELRDVTGKGWDELSMGMSGDFELAIEYGATCVRVGQAIFGNRLDPNAYWPGIK</sequence>
<evidence type="ECO:0000256" key="3">
    <source>
        <dbReference type="PIRSR" id="PIRSR004848-1"/>
    </source>
</evidence>
<organism evidence="6 7">
    <name type="scientific">Arachnia propionica</name>
    <dbReference type="NCBI Taxonomy" id="1750"/>
    <lineage>
        <taxon>Bacteria</taxon>
        <taxon>Bacillati</taxon>
        <taxon>Actinomycetota</taxon>
        <taxon>Actinomycetes</taxon>
        <taxon>Propionibacteriales</taxon>
        <taxon>Propionibacteriaceae</taxon>
        <taxon>Arachnia</taxon>
    </lineage>
</organism>
<evidence type="ECO:0000256" key="1">
    <source>
        <dbReference type="ARBA" id="ARBA00022898"/>
    </source>
</evidence>
<evidence type="ECO:0000313" key="6">
    <source>
        <dbReference type="EMBL" id="VEH70224.1"/>
    </source>
</evidence>
<comment type="cofactor">
    <cofactor evidence="3">
        <name>pyridoxal 5'-phosphate</name>
        <dbReference type="ChEBI" id="CHEBI:597326"/>
    </cofactor>
</comment>
<protein>
    <recommendedName>
        <fullName evidence="2">Pyridoxal phosphate homeostasis protein</fullName>
        <shortName evidence="2">PLP homeostasis protein</shortName>
    </recommendedName>
</protein>
<accession>A0A3S4Y769</accession>
<evidence type="ECO:0000256" key="2">
    <source>
        <dbReference type="HAMAP-Rule" id="MF_02087"/>
    </source>
</evidence>
<evidence type="ECO:0000256" key="4">
    <source>
        <dbReference type="RuleBase" id="RU004514"/>
    </source>
</evidence>
<dbReference type="PANTHER" id="PTHR10146">
    <property type="entry name" value="PROLINE SYNTHETASE CO-TRANSCRIBED BACTERIAL HOMOLOG PROTEIN"/>
    <property type="match status" value="1"/>
</dbReference>
<proteinExistence type="inferred from homology"/>
<dbReference type="Pfam" id="PF01168">
    <property type="entry name" value="Ala_racemase_N"/>
    <property type="match status" value="1"/>
</dbReference>
<dbReference type="GeneID" id="64406989"/>
<gene>
    <name evidence="6" type="ORF">NCTC12967_01517</name>
</gene>
<dbReference type="InterPro" id="IPR001608">
    <property type="entry name" value="Ala_racemase_N"/>
</dbReference>
<dbReference type="OMA" id="DWFHTVD"/>
<dbReference type="EMBL" id="LR134406">
    <property type="protein sequence ID" value="VEH70224.1"/>
    <property type="molecule type" value="Genomic_DNA"/>
</dbReference>
<dbReference type="InterPro" id="IPR029066">
    <property type="entry name" value="PLP-binding_barrel"/>
</dbReference>
<comment type="similarity">
    <text evidence="2 4">Belongs to the pyridoxal phosphate-binding protein YggS/PROSC family.</text>
</comment>
<keyword evidence="1 2" id="KW-0663">Pyridoxal phosphate</keyword>
<comment type="function">
    <text evidence="2">Pyridoxal 5'-phosphate (PLP)-binding protein, which is involved in PLP homeostasis.</text>
</comment>
<dbReference type="PANTHER" id="PTHR10146:SF14">
    <property type="entry name" value="PYRIDOXAL PHOSPHATE HOMEOSTASIS PROTEIN"/>
    <property type="match status" value="1"/>
</dbReference>
<dbReference type="SUPFAM" id="SSF51419">
    <property type="entry name" value="PLP-binding barrel"/>
    <property type="match status" value="1"/>
</dbReference>
<dbReference type="Gene3D" id="3.20.20.10">
    <property type="entry name" value="Alanine racemase"/>
    <property type="match status" value="1"/>
</dbReference>
<evidence type="ECO:0000313" key="7">
    <source>
        <dbReference type="Proteomes" id="UP000273044"/>
    </source>
</evidence>
<dbReference type="NCBIfam" id="TIGR00044">
    <property type="entry name" value="YggS family pyridoxal phosphate-dependent enzyme"/>
    <property type="match status" value="1"/>
</dbReference>
<dbReference type="FunFam" id="3.20.20.10:FF:000018">
    <property type="entry name" value="Pyridoxal phosphate homeostasis protein"/>
    <property type="match status" value="1"/>
</dbReference>